<dbReference type="InterPro" id="IPR020810">
    <property type="entry name" value="Enolase_C"/>
</dbReference>
<reference evidence="14" key="1">
    <citation type="journal article" date="2019" name="Int. J. Syst. Evol. Microbiol.">
        <title>The Global Catalogue of Microorganisms (GCM) 10K type strain sequencing project: providing services to taxonomists for standard genome sequencing and annotation.</title>
        <authorList>
            <consortium name="The Broad Institute Genomics Platform"/>
            <consortium name="The Broad Institute Genome Sequencing Center for Infectious Disease"/>
            <person name="Wu L."/>
            <person name="Ma J."/>
        </authorList>
    </citation>
    <scope>NUCLEOTIDE SEQUENCE [LARGE SCALE GENOMIC DNA]</scope>
    <source>
        <strain evidence="14">KCTC 42224</strain>
    </source>
</reference>
<dbReference type="InterPro" id="IPR036849">
    <property type="entry name" value="Enolase-like_C_sf"/>
</dbReference>
<dbReference type="InterPro" id="IPR020811">
    <property type="entry name" value="Enolase_N"/>
</dbReference>
<keyword evidence="5 10" id="KW-0964">Secreted</keyword>
<dbReference type="SFLD" id="SFLDF00002">
    <property type="entry name" value="enolase"/>
    <property type="match status" value="1"/>
</dbReference>
<dbReference type="SMART" id="SM01192">
    <property type="entry name" value="Enolase_C"/>
    <property type="match status" value="1"/>
</dbReference>
<gene>
    <name evidence="10 13" type="primary">eno</name>
    <name evidence="13" type="ORF">ACFOOT_03580</name>
</gene>
<dbReference type="Proteomes" id="UP001595683">
    <property type="component" value="Unassembled WGS sequence"/>
</dbReference>
<dbReference type="PROSITE" id="PS00164">
    <property type="entry name" value="ENOLASE"/>
    <property type="match status" value="1"/>
</dbReference>
<keyword evidence="10" id="KW-0479">Metal-binding</keyword>
<comment type="cofactor">
    <cofactor evidence="10">
        <name>Mg(2+)</name>
        <dbReference type="ChEBI" id="CHEBI:18420"/>
    </cofactor>
    <text evidence="10">Binds a second Mg(2+) ion via substrate during catalysis.</text>
</comment>
<evidence type="ECO:0000256" key="3">
    <source>
        <dbReference type="ARBA" id="ARBA00012058"/>
    </source>
</evidence>
<comment type="similarity">
    <text evidence="2 10">Belongs to the enolase family.</text>
</comment>
<comment type="catalytic activity">
    <reaction evidence="10">
        <text>(2R)-2-phosphoglycerate = phosphoenolpyruvate + H2O</text>
        <dbReference type="Rhea" id="RHEA:10164"/>
        <dbReference type="ChEBI" id="CHEBI:15377"/>
        <dbReference type="ChEBI" id="CHEBI:58289"/>
        <dbReference type="ChEBI" id="CHEBI:58702"/>
        <dbReference type="EC" id="4.2.1.11"/>
    </reaction>
</comment>
<evidence type="ECO:0000313" key="14">
    <source>
        <dbReference type="Proteomes" id="UP001595683"/>
    </source>
</evidence>
<dbReference type="SFLD" id="SFLDG00178">
    <property type="entry name" value="enolase"/>
    <property type="match status" value="1"/>
</dbReference>
<dbReference type="SUPFAM" id="SSF51604">
    <property type="entry name" value="Enolase C-terminal domain-like"/>
    <property type="match status" value="1"/>
</dbReference>
<feature type="active site" description="Proton acceptor" evidence="10">
    <location>
        <position position="337"/>
    </location>
</feature>
<feature type="binding site" evidence="10">
    <location>
        <position position="388"/>
    </location>
    <ligand>
        <name>(2R)-2-phosphoglycerate</name>
        <dbReference type="ChEBI" id="CHEBI:58289"/>
    </ligand>
</feature>
<dbReference type="HAMAP" id="MF_00318">
    <property type="entry name" value="Enolase"/>
    <property type="match status" value="1"/>
</dbReference>
<dbReference type="PRINTS" id="PR00148">
    <property type="entry name" value="ENOLASE"/>
</dbReference>
<dbReference type="SFLD" id="SFLDS00001">
    <property type="entry name" value="Enolase"/>
    <property type="match status" value="1"/>
</dbReference>
<keyword evidence="6 10" id="KW-0460">Magnesium</keyword>
<feature type="binding site" evidence="10">
    <location>
        <position position="242"/>
    </location>
    <ligand>
        <name>Mg(2+)</name>
        <dbReference type="ChEBI" id="CHEBI:18420"/>
    </ligand>
</feature>
<evidence type="ECO:0000256" key="1">
    <source>
        <dbReference type="ARBA" id="ARBA00005031"/>
    </source>
</evidence>
<evidence type="ECO:0000256" key="9">
    <source>
        <dbReference type="ARBA" id="ARBA00045763"/>
    </source>
</evidence>
<dbReference type="PIRSF" id="PIRSF001400">
    <property type="entry name" value="Enolase"/>
    <property type="match status" value="1"/>
</dbReference>
<comment type="caution">
    <text evidence="13">The sequence shown here is derived from an EMBL/GenBank/DDBJ whole genome shotgun (WGS) entry which is preliminary data.</text>
</comment>
<feature type="binding site" evidence="10">
    <location>
        <position position="285"/>
    </location>
    <ligand>
        <name>Mg(2+)</name>
        <dbReference type="ChEBI" id="CHEBI:18420"/>
    </ligand>
</feature>
<evidence type="ECO:0000313" key="13">
    <source>
        <dbReference type="EMBL" id="MFC3670497.1"/>
    </source>
</evidence>
<keyword evidence="10" id="KW-0963">Cytoplasm</keyword>
<evidence type="ECO:0000256" key="10">
    <source>
        <dbReference type="HAMAP-Rule" id="MF_00318"/>
    </source>
</evidence>
<evidence type="ECO:0000256" key="8">
    <source>
        <dbReference type="ARBA" id="ARBA00023239"/>
    </source>
</evidence>
<dbReference type="GO" id="GO:0004634">
    <property type="term" value="F:phosphopyruvate hydratase activity"/>
    <property type="evidence" value="ECO:0007669"/>
    <property type="project" value="UniProtKB-EC"/>
</dbReference>
<dbReference type="InterPro" id="IPR020809">
    <property type="entry name" value="Enolase_CS"/>
</dbReference>
<dbReference type="RefSeq" id="WP_191323193.1">
    <property type="nucleotide sequence ID" value="NZ_BMZP01000003.1"/>
</dbReference>
<evidence type="ECO:0000259" key="12">
    <source>
        <dbReference type="SMART" id="SM01193"/>
    </source>
</evidence>
<sequence>MTAIIDIHAREILDSRGNPTVEVDVLLDDGSFGRAAVPSGASTGAHEAVELRDGDKSRYLGKGVTKAVDAVNDEISEVLLGLDAEDQRDIDLAMIELDGTENKGRIGANAILGTSLAVAKAAADARGLPLYSYVGGVSAHVLPVPMMNIINGGEHADNPIDFQEFMIMPVGAPTLAEAVRWGAEVFHTLKKGLHEKGLATAVGDEGGFAPNLASTRDALDFVMASIEKAGFKPGEDMVLALDCASTEFFRNGKYEISGEGLSLSPEAMADYLAALCDAYPILSIEDGMAEDDFEGWAALTAKIGKRVQLVGDDLFVTNPKRLEMGIGKGLANSLLVKVNQIGTLTETLEAVSIAQRAGYTAVMSHRSGETEDATIADLAVATNCGQIKTGSLARSDRLAKYNQLIRIEEELGQAARYAGRGAFGRLA</sequence>
<evidence type="ECO:0000259" key="11">
    <source>
        <dbReference type="SMART" id="SM01192"/>
    </source>
</evidence>
<dbReference type="SMART" id="SM01193">
    <property type="entry name" value="Enolase_N"/>
    <property type="match status" value="1"/>
</dbReference>
<dbReference type="CDD" id="cd03313">
    <property type="entry name" value="enolase"/>
    <property type="match status" value="1"/>
</dbReference>
<dbReference type="Gene3D" id="3.20.20.120">
    <property type="entry name" value="Enolase-like C-terminal domain"/>
    <property type="match status" value="1"/>
</dbReference>
<evidence type="ECO:0000256" key="2">
    <source>
        <dbReference type="ARBA" id="ARBA00009604"/>
    </source>
</evidence>
<dbReference type="InterPro" id="IPR029017">
    <property type="entry name" value="Enolase-like_N"/>
</dbReference>
<dbReference type="PANTHER" id="PTHR11902">
    <property type="entry name" value="ENOLASE"/>
    <property type="match status" value="1"/>
</dbReference>
<dbReference type="NCBIfam" id="TIGR01060">
    <property type="entry name" value="eno"/>
    <property type="match status" value="1"/>
</dbReference>
<keyword evidence="7 10" id="KW-0324">Glycolysis</keyword>
<keyword evidence="8 10" id="KW-0456">Lyase</keyword>
<dbReference type="PANTHER" id="PTHR11902:SF1">
    <property type="entry name" value="ENOLASE"/>
    <property type="match status" value="1"/>
</dbReference>
<dbReference type="Pfam" id="PF03952">
    <property type="entry name" value="Enolase_N"/>
    <property type="match status" value="1"/>
</dbReference>
<dbReference type="EC" id="4.2.1.11" evidence="3 10"/>
<keyword evidence="14" id="KW-1185">Reference proteome</keyword>
<comment type="subcellular location">
    <subcellularLocation>
        <location evidence="10">Cytoplasm</location>
    </subcellularLocation>
    <subcellularLocation>
        <location evidence="10">Secreted</location>
    </subcellularLocation>
    <subcellularLocation>
        <location evidence="10">Cell surface</location>
    </subcellularLocation>
    <text evidence="10">Fractions of enolase are present in both the cytoplasm and on the cell surface.</text>
</comment>
<dbReference type="EMBL" id="JBHRYE010000007">
    <property type="protein sequence ID" value="MFC3670497.1"/>
    <property type="molecule type" value="Genomic_DNA"/>
</dbReference>
<feature type="binding site" evidence="10">
    <location>
        <position position="163"/>
    </location>
    <ligand>
        <name>(2R)-2-phosphoglycerate</name>
        <dbReference type="ChEBI" id="CHEBI:58289"/>
    </ligand>
</feature>
<name>A0ABV7V0T9_9SPHN</name>
<protein>
    <recommendedName>
        <fullName evidence="4 10">Enolase</fullName>
        <ecNumber evidence="3 10">4.2.1.11</ecNumber>
    </recommendedName>
    <alternativeName>
        <fullName evidence="10">2-phospho-D-glycerate hydro-lyase</fullName>
    </alternativeName>
    <alternativeName>
        <fullName evidence="10">2-phosphoglycerate dehydratase</fullName>
    </alternativeName>
</protein>
<feature type="domain" description="Enolase N-terminal" evidence="12">
    <location>
        <begin position="4"/>
        <end position="134"/>
    </location>
</feature>
<evidence type="ECO:0000256" key="7">
    <source>
        <dbReference type="ARBA" id="ARBA00023152"/>
    </source>
</evidence>
<evidence type="ECO:0000256" key="5">
    <source>
        <dbReference type="ARBA" id="ARBA00022525"/>
    </source>
</evidence>
<feature type="binding site" evidence="10">
    <location>
        <position position="312"/>
    </location>
    <ligand>
        <name>Mg(2+)</name>
        <dbReference type="ChEBI" id="CHEBI:18420"/>
    </ligand>
</feature>
<evidence type="ECO:0000256" key="4">
    <source>
        <dbReference type="ARBA" id="ARBA00017068"/>
    </source>
</evidence>
<feature type="active site" description="Proton donor" evidence="10">
    <location>
        <position position="205"/>
    </location>
</feature>
<dbReference type="Pfam" id="PF00113">
    <property type="entry name" value="Enolase_C"/>
    <property type="match status" value="1"/>
</dbReference>
<evidence type="ECO:0000256" key="6">
    <source>
        <dbReference type="ARBA" id="ARBA00022842"/>
    </source>
</evidence>
<dbReference type="SUPFAM" id="SSF54826">
    <property type="entry name" value="Enolase N-terminal domain-like"/>
    <property type="match status" value="1"/>
</dbReference>
<feature type="binding site" evidence="10">
    <location>
        <position position="337"/>
    </location>
    <ligand>
        <name>(2R)-2-phosphoglycerate</name>
        <dbReference type="ChEBI" id="CHEBI:58289"/>
    </ligand>
</feature>
<comment type="pathway">
    <text evidence="1 10">Carbohydrate degradation; glycolysis; pyruvate from D-glyceraldehyde 3-phosphate: step 4/5.</text>
</comment>
<comment type="function">
    <text evidence="9 10">Catalyzes the reversible conversion of 2-phosphoglycerate (2-PG) into phosphoenolpyruvate (PEP). It is essential for the degradation of carbohydrates via glycolysis.</text>
</comment>
<feature type="binding site" evidence="10">
    <location>
        <position position="366"/>
    </location>
    <ligand>
        <name>(2R)-2-phosphoglycerate</name>
        <dbReference type="ChEBI" id="CHEBI:58289"/>
    </ligand>
</feature>
<proteinExistence type="inferred from homology"/>
<dbReference type="Gene3D" id="3.30.390.10">
    <property type="entry name" value="Enolase-like, N-terminal domain"/>
    <property type="match status" value="1"/>
</dbReference>
<feature type="binding site" evidence="10">
    <location>
        <position position="367"/>
    </location>
    <ligand>
        <name>(2R)-2-phosphoglycerate</name>
        <dbReference type="ChEBI" id="CHEBI:58289"/>
    </ligand>
</feature>
<dbReference type="InterPro" id="IPR000941">
    <property type="entry name" value="Enolase"/>
</dbReference>
<accession>A0ABV7V0T9</accession>
<feature type="domain" description="Enolase C-terminal TIM barrel" evidence="11">
    <location>
        <begin position="139"/>
        <end position="425"/>
    </location>
</feature>
<organism evidence="13 14">
    <name type="scientific">Novosphingobium pokkalii</name>
    <dbReference type="NCBI Taxonomy" id="1770194"/>
    <lineage>
        <taxon>Bacteria</taxon>
        <taxon>Pseudomonadati</taxon>
        <taxon>Pseudomonadota</taxon>
        <taxon>Alphaproteobacteria</taxon>
        <taxon>Sphingomonadales</taxon>
        <taxon>Sphingomonadaceae</taxon>
        <taxon>Novosphingobium</taxon>
    </lineage>
</organism>